<dbReference type="PANTHER" id="PTHR10648">
    <property type="entry name" value="SERINE/THREONINE-PROTEIN PHOSPHATASE PP2A 65 KDA REGULATORY SUBUNIT"/>
    <property type="match status" value="1"/>
</dbReference>
<feature type="repeat" description="HEAT" evidence="3">
    <location>
        <begin position="521"/>
        <end position="559"/>
    </location>
</feature>
<evidence type="ECO:0000256" key="1">
    <source>
        <dbReference type="ARBA" id="ARBA00022737"/>
    </source>
</evidence>
<evidence type="ECO:0000313" key="5">
    <source>
        <dbReference type="EMBL" id="MXQ98486.1"/>
    </source>
</evidence>
<protein>
    <recommendedName>
        <fullName evidence="4">Phosphatase PP2A regulatory subunit A/Splicing factor 3B subunit 1-like HEAT repeat domain-containing protein</fullName>
    </recommendedName>
</protein>
<feature type="repeat" description="HEAT" evidence="3">
    <location>
        <begin position="205"/>
        <end position="243"/>
    </location>
</feature>
<dbReference type="GO" id="GO:0007059">
    <property type="term" value="P:chromosome segregation"/>
    <property type="evidence" value="ECO:0007669"/>
    <property type="project" value="TreeGrafter"/>
</dbReference>
<keyword evidence="6" id="KW-1185">Reference proteome</keyword>
<keyword evidence="1" id="KW-0677">Repeat</keyword>
<dbReference type="InterPro" id="IPR011989">
    <property type="entry name" value="ARM-like"/>
</dbReference>
<evidence type="ECO:0000259" key="4">
    <source>
        <dbReference type="Pfam" id="PF22646"/>
    </source>
</evidence>
<feature type="repeat" description="HEAT" evidence="3">
    <location>
        <begin position="283"/>
        <end position="320"/>
    </location>
</feature>
<dbReference type="GO" id="GO:0019888">
    <property type="term" value="F:protein phosphatase regulator activity"/>
    <property type="evidence" value="ECO:0007669"/>
    <property type="project" value="TreeGrafter"/>
</dbReference>
<feature type="domain" description="Phosphatase PP2A regulatory subunit A/Splicing factor 3B subunit 1-like HEAT repeat" evidence="4">
    <location>
        <begin position="276"/>
        <end position="357"/>
    </location>
</feature>
<dbReference type="Pfam" id="PF02985">
    <property type="entry name" value="HEAT"/>
    <property type="match status" value="2"/>
</dbReference>
<feature type="repeat" description="HEAT" evidence="3">
    <location>
        <begin position="166"/>
        <end position="204"/>
    </location>
</feature>
<dbReference type="PROSITE" id="PS50077">
    <property type="entry name" value="HEAT_REPEAT"/>
    <property type="match status" value="7"/>
</dbReference>
<dbReference type="PANTHER" id="PTHR10648:SF2">
    <property type="entry name" value="SERINE_THREONINE-PROTEIN PHOSPHATASE 2A 65 KDA REGULATORY SUBUNIT A ALPHA ISOFORM"/>
    <property type="match status" value="1"/>
</dbReference>
<feature type="repeat" description="HEAT" evidence="3">
    <location>
        <begin position="326"/>
        <end position="364"/>
    </location>
</feature>
<proteinExistence type="inferred from homology"/>
<dbReference type="InterPro" id="IPR021133">
    <property type="entry name" value="HEAT_type_2"/>
</dbReference>
<dbReference type="Proteomes" id="UP000322234">
    <property type="component" value="Unassembled WGS sequence"/>
</dbReference>
<dbReference type="FunFam" id="1.25.10.10:FF:000011">
    <property type="entry name" value="Serine/threonine-protein phosphatase 2A regulatory subunit A alpha isoform"/>
    <property type="match status" value="1"/>
</dbReference>
<dbReference type="AlphaFoldDB" id="A0A6B0SET0"/>
<feature type="repeat" description="HEAT" evidence="3">
    <location>
        <begin position="404"/>
        <end position="442"/>
    </location>
</feature>
<dbReference type="EMBL" id="VBQZ03000243">
    <property type="protein sequence ID" value="MXQ98486.1"/>
    <property type="molecule type" value="Genomic_DNA"/>
</dbReference>
<dbReference type="GO" id="GO:0005634">
    <property type="term" value="C:nucleus"/>
    <property type="evidence" value="ECO:0007669"/>
    <property type="project" value="TreeGrafter"/>
</dbReference>
<feature type="repeat" description="HEAT" evidence="3">
    <location>
        <begin position="365"/>
        <end position="403"/>
    </location>
</feature>
<dbReference type="InterPro" id="IPR016024">
    <property type="entry name" value="ARM-type_fold"/>
</dbReference>
<comment type="caution">
    <text evidence="5">The sequence shown here is derived from an EMBL/GenBank/DDBJ whole genome shotgun (WGS) entry which is preliminary data.</text>
</comment>
<dbReference type="Gene3D" id="1.25.10.10">
    <property type="entry name" value="Leucine-rich Repeat Variant"/>
    <property type="match status" value="1"/>
</dbReference>
<sequence length="628" mass="70161">MAEPDSDDSLNPMSILIDELQNEDIQLRINSINKLSTIALALGVEKTRSELLPLIIDIMYDEDEVLLALAEQLGTFTPLVGGPEYVHYLLPPLELLAVVEEAIVREKAVESLRAISHEHSPSHLEDHFVPLVKRLVGGDLVNSRISACSLFSVCYPGVSIAIKAELLQCFRDLCSDDNLLVRCAAASNLGDFAKVLEIDDIKSEIIPIFSNLASDEQDSVRLLMVEMCVNIAQLLPQEALEALVMITLCHAGEDTSWRVRYMVADKFTELQTAVGPEITKTGLVPAFQNLMKDYEPEVRAAASHKLKEFCENLSADYRENVILTEILPFSQELVSDTNQHVRSALASVIMGLCPILGKDNTIEHLMPLFLALLRDECPDVRLNIISNLNCMKEVIGIQELSKFLLPTIMELAEDAKWRVRLVIVEYMPLLAGQFGLEFFDAQLHSLCMSWLVDHVYAIREAATNNLKKLVEQFGKEWALAAVIPRVLTLSEAPNYLHRMTTLFCINVLSEVCGQDITTKHMLPTVLYMAGDPVANVRFNVAKSLQKIGSILENSTLQTEVKPILEKLTQDRDVDVKYFAQEALTVLSLGPVSRLMLEEEPMPASEYYASSWLNSSVPRDLRFVPQCLP</sequence>
<dbReference type="Pfam" id="PF22646">
    <property type="entry name" value="PPP2R1A-like_HEAT"/>
    <property type="match status" value="1"/>
</dbReference>
<dbReference type="GO" id="GO:0005829">
    <property type="term" value="C:cytosol"/>
    <property type="evidence" value="ECO:0007669"/>
    <property type="project" value="TreeGrafter"/>
</dbReference>
<dbReference type="SUPFAM" id="SSF48371">
    <property type="entry name" value="ARM repeat"/>
    <property type="match status" value="1"/>
</dbReference>
<reference evidence="5" key="1">
    <citation type="submission" date="2019-10" db="EMBL/GenBank/DDBJ databases">
        <title>The sequence and de novo assembly of the wild yak genome.</title>
        <authorList>
            <person name="Liu Y."/>
        </authorList>
    </citation>
    <scope>NUCLEOTIDE SEQUENCE [LARGE SCALE GENOMIC DNA]</scope>
    <source>
        <strain evidence="5">WY2019</strain>
    </source>
</reference>
<name>A0A6B0SET0_9CETA</name>
<evidence type="ECO:0000256" key="2">
    <source>
        <dbReference type="ARBA" id="ARBA00038332"/>
    </source>
</evidence>
<accession>A0A6B0SET0</accession>
<dbReference type="GO" id="GO:0000159">
    <property type="term" value="C:protein phosphatase type 2A complex"/>
    <property type="evidence" value="ECO:0007669"/>
    <property type="project" value="TreeGrafter"/>
</dbReference>
<organism evidence="5 6">
    <name type="scientific">Bos mutus</name>
    <name type="common">wild yak</name>
    <dbReference type="NCBI Taxonomy" id="72004"/>
    <lineage>
        <taxon>Eukaryota</taxon>
        <taxon>Metazoa</taxon>
        <taxon>Chordata</taxon>
        <taxon>Craniata</taxon>
        <taxon>Vertebrata</taxon>
        <taxon>Euteleostomi</taxon>
        <taxon>Mammalia</taxon>
        <taxon>Eutheria</taxon>
        <taxon>Laurasiatheria</taxon>
        <taxon>Artiodactyla</taxon>
        <taxon>Ruminantia</taxon>
        <taxon>Pecora</taxon>
        <taxon>Bovidae</taxon>
        <taxon>Bovinae</taxon>
        <taxon>Bos</taxon>
    </lineage>
</organism>
<evidence type="ECO:0000313" key="6">
    <source>
        <dbReference type="Proteomes" id="UP000322234"/>
    </source>
</evidence>
<dbReference type="InterPro" id="IPR054573">
    <property type="entry name" value="PP2A/SF3B1-like_HEAT"/>
</dbReference>
<evidence type="ECO:0000256" key="3">
    <source>
        <dbReference type="PROSITE-ProRule" id="PRU00103"/>
    </source>
</evidence>
<comment type="similarity">
    <text evidence="2">Belongs to the phosphatase 2A regulatory subunit A family.</text>
</comment>
<dbReference type="InterPro" id="IPR051023">
    <property type="entry name" value="PP2A_Regulatory_Subunit_A"/>
</dbReference>
<dbReference type="InterPro" id="IPR000357">
    <property type="entry name" value="HEAT"/>
</dbReference>
<gene>
    <name evidence="5" type="ORF">E5288_WYG002234</name>
</gene>